<feature type="transmembrane region" description="Helical" evidence="1">
    <location>
        <begin position="12"/>
        <end position="29"/>
    </location>
</feature>
<sequence>MGKATEYLQRTTSIMIITVLSKYMTVYAFNVGLARLLSPADYGDYKVPETFVSFGHQHPLVYATAIVPVMAVTVLAGSTFQYNNLIYMTILPRRIFYPILKLGLILILYAVVGKLTDSWAIMIAFTAILIVLFYLLVKVKQLGLLRFQKINNPTSPIIWLKISIPMMLLFFTTYL</sequence>
<evidence type="ECO:0000313" key="3">
    <source>
        <dbReference type="Proteomes" id="UP001203423"/>
    </source>
</evidence>
<keyword evidence="1" id="KW-0472">Membrane</keyword>
<accession>A0ABT0L7Z2</accession>
<evidence type="ECO:0000256" key="1">
    <source>
        <dbReference type="SAM" id="Phobius"/>
    </source>
</evidence>
<keyword evidence="1" id="KW-1133">Transmembrane helix</keyword>
<reference evidence="2 3" key="1">
    <citation type="submission" date="2022-01" db="EMBL/GenBank/DDBJ databases">
        <title>Whole genome-based taxonomy of the Shewanellaceae.</title>
        <authorList>
            <person name="Martin-Rodriguez A.J."/>
        </authorList>
    </citation>
    <scope>NUCLEOTIDE SEQUENCE [LARGE SCALE GENOMIC DNA]</scope>
    <source>
        <strain evidence="2 3">DSM 17177</strain>
    </source>
</reference>
<feature type="transmembrane region" description="Helical" evidence="1">
    <location>
        <begin position="60"/>
        <end position="83"/>
    </location>
</feature>
<dbReference type="RefSeq" id="WP_248939099.1">
    <property type="nucleotide sequence ID" value="NZ_JAKIKS010000012.1"/>
</dbReference>
<proteinExistence type="predicted"/>
<keyword evidence="3" id="KW-1185">Reference proteome</keyword>
<evidence type="ECO:0000313" key="2">
    <source>
        <dbReference type="EMBL" id="MCL1123813.1"/>
    </source>
</evidence>
<organism evidence="2 3">
    <name type="scientific">Shewanella surugensis</name>
    <dbReference type="NCBI Taxonomy" id="212020"/>
    <lineage>
        <taxon>Bacteria</taxon>
        <taxon>Pseudomonadati</taxon>
        <taxon>Pseudomonadota</taxon>
        <taxon>Gammaproteobacteria</taxon>
        <taxon>Alteromonadales</taxon>
        <taxon>Shewanellaceae</taxon>
        <taxon>Shewanella</taxon>
    </lineage>
</organism>
<dbReference type="Proteomes" id="UP001203423">
    <property type="component" value="Unassembled WGS sequence"/>
</dbReference>
<feature type="transmembrane region" description="Helical" evidence="1">
    <location>
        <begin position="118"/>
        <end position="137"/>
    </location>
</feature>
<feature type="transmembrane region" description="Helical" evidence="1">
    <location>
        <begin position="157"/>
        <end position="174"/>
    </location>
</feature>
<feature type="transmembrane region" description="Helical" evidence="1">
    <location>
        <begin position="95"/>
        <end position="112"/>
    </location>
</feature>
<comment type="caution">
    <text evidence="2">The sequence shown here is derived from an EMBL/GenBank/DDBJ whole genome shotgun (WGS) entry which is preliminary data.</text>
</comment>
<dbReference type="EMBL" id="JAKIKS010000012">
    <property type="protein sequence ID" value="MCL1123813.1"/>
    <property type="molecule type" value="Genomic_DNA"/>
</dbReference>
<gene>
    <name evidence="2" type="ORF">L2764_04760</name>
</gene>
<name>A0ABT0L7Z2_9GAMM</name>
<keyword evidence="1" id="KW-0812">Transmembrane</keyword>
<protein>
    <recommendedName>
        <fullName evidence="4">Oligosaccharide flippase family protein</fullName>
    </recommendedName>
</protein>
<evidence type="ECO:0008006" key="4">
    <source>
        <dbReference type="Google" id="ProtNLM"/>
    </source>
</evidence>